<evidence type="ECO:0000256" key="6">
    <source>
        <dbReference type="ARBA" id="ARBA00023242"/>
    </source>
</evidence>
<evidence type="ECO:0000256" key="5">
    <source>
        <dbReference type="ARBA" id="ARBA00022737"/>
    </source>
</evidence>
<feature type="repeat" description="WD" evidence="7">
    <location>
        <begin position="276"/>
        <end position="317"/>
    </location>
</feature>
<evidence type="ECO:0000256" key="2">
    <source>
        <dbReference type="ARBA" id="ARBA00022517"/>
    </source>
</evidence>
<evidence type="ECO:0000259" key="8">
    <source>
        <dbReference type="Pfam" id="PF23769"/>
    </source>
</evidence>
<evidence type="ECO:0000256" key="3">
    <source>
        <dbReference type="ARBA" id="ARBA00022552"/>
    </source>
</evidence>
<evidence type="ECO:0000313" key="9">
    <source>
        <dbReference type="EMBL" id="CAA7408941.1"/>
    </source>
</evidence>
<dbReference type="Gene3D" id="2.130.10.10">
    <property type="entry name" value="YVTN repeat-like/Quinoprotein amine dehydrogenase"/>
    <property type="match status" value="4"/>
</dbReference>
<evidence type="ECO:0000313" key="10">
    <source>
        <dbReference type="Proteomes" id="UP000663760"/>
    </source>
</evidence>
<keyword evidence="5" id="KW-0677">Repeat</keyword>
<dbReference type="PROSITE" id="PS50294">
    <property type="entry name" value="WD_REPEATS_REGION"/>
    <property type="match status" value="1"/>
</dbReference>
<dbReference type="EMBL" id="LR746278">
    <property type="protein sequence ID" value="CAA7408941.1"/>
    <property type="molecule type" value="Genomic_DNA"/>
</dbReference>
<dbReference type="PANTHER" id="PTHR45176">
    <property type="entry name" value="TRANSDUCIN FAMILY PROTEIN / WD-40 REPEAT FAMILY PROTEIN-RELATED"/>
    <property type="match status" value="1"/>
</dbReference>
<dbReference type="OrthoDB" id="735781at2759"/>
<keyword evidence="6" id="KW-0539">Nucleus</keyword>
<evidence type="ECO:0000256" key="7">
    <source>
        <dbReference type="PROSITE-ProRule" id="PRU00221"/>
    </source>
</evidence>
<evidence type="ECO:0000256" key="4">
    <source>
        <dbReference type="ARBA" id="ARBA00022574"/>
    </source>
</evidence>
<dbReference type="AlphaFoldDB" id="A0A7I8LFZ2"/>
<dbReference type="Pfam" id="PF23869">
    <property type="entry name" value="Beta-prop_WDR75_1st"/>
    <property type="match status" value="2"/>
</dbReference>
<dbReference type="Proteomes" id="UP000663760">
    <property type="component" value="Chromosome 15"/>
</dbReference>
<dbReference type="InterPro" id="IPR015943">
    <property type="entry name" value="WD40/YVTN_repeat-like_dom_sf"/>
</dbReference>
<accession>A0A7I8LFZ2</accession>
<dbReference type="Pfam" id="PF23769">
    <property type="entry name" value="Beta-prop_WDR75_2nd"/>
    <property type="match status" value="1"/>
</dbReference>
<dbReference type="InterPro" id="IPR001680">
    <property type="entry name" value="WD40_rpt"/>
</dbReference>
<dbReference type="InterPro" id="IPR036322">
    <property type="entry name" value="WD40_repeat_dom_sf"/>
</dbReference>
<keyword evidence="3" id="KW-0698">rRNA processing</keyword>
<gene>
    <name evidence="9" type="ORF">SI8410_15019619</name>
</gene>
<dbReference type="SUPFAM" id="SSF50978">
    <property type="entry name" value="WD40 repeat-like"/>
    <property type="match status" value="2"/>
</dbReference>
<sequence length="816" mass="89656">MATGGRKLVSSPPVFSEDGGKLLVCTGNTVSVYSASTGMLVTELEGHTALVTSVVMVPMGHPAMRFSSFCWTSSLDGTICYWDFSLPELIRRVEVRLPIYCMVIPSLSRSGDDTTEKPSDHCAFISVEDISKPNNHKKALCGQIKMYNLSKSKFVGGLLAETRKPEVMTVSKSGEYIGIKNKRKLHIWKVPVKDFSYNEIKKIKLHHTKSLSTLAFHPSERLVAGGDVTGRILLWKGFGRRKFSDTGHKFSKYMSEDDEERPGVRGDDDAELSSTWHWHPAEVKLLSFSSDGAYLYSGGKEGVLVLWQIDTGKKKFLPRIGSPLLYFTHSPDPSLACISCADNQIQIVNMSSMKIVKSISGIKLPFSFPRVYGELFSGFAFDHAAGFVALRTEAFCVQLFSLFYDAEISQVQVCERNYQPVDDITVVLSLLTLSLDGSNMGTVEVKLPEEGIGGLVCLKFWTRGSRAGDYSLSTVVYEPHSDAGISALAFHPHKSMAVSSSFGGDFKIWVSKSGEQKYQKFQKSGWRCQSVGSYRKRPMTAAAFSADGTVLAVAAESVVTLWDPDTNVLVTVIGETFMPIVNLVFTGDSNYLVTASRGLKPQLAVWDMTRLSLCWSYKLFTEAVACSENGTHFAVLALLPTSINGSTLQDQDGLILLFDAGLPNPVATWLVRKAKGGGLAFLDRDPTLDDGKVTEGTASQLLAFINNEHEYIVFDPFTNKAHRIRKGGQDSRVYDEKAGSYGYTAVYGELPRFNPREEAAPMISSIPSDRPWETIFTGPSHALAPLTKLCSTFLASLLERRPNKNELAALNSGGDL</sequence>
<comment type="subcellular location">
    <subcellularLocation>
        <location evidence="1">Nucleus</location>
        <location evidence="1">Nucleolus</location>
    </subcellularLocation>
</comment>
<evidence type="ECO:0000256" key="1">
    <source>
        <dbReference type="ARBA" id="ARBA00004604"/>
    </source>
</evidence>
<protein>
    <recommendedName>
        <fullName evidence="8">WD repeat-containing protein 75 second beta-propeller domain-containing protein</fullName>
    </recommendedName>
</protein>
<feature type="domain" description="WD repeat-containing protein 75 second beta-propeller" evidence="8">
    <location>
        <begin position="397"/>
        <end position="637"/>
    </location>
</feature>
<dbReference type="PROSITE" id="PS50082">
    <property type="entry name" value="WD_REPEATS_2"/>
    <property type="match status" value="1"/>
</dbReference>
<keyword evidence="2" id="KW-0690">Ribosome biogenesis</keyword>
<dbReference type="PANTHER" id="PTHR45176:SF1">
    <property type="entry name" value="TRANSDUCIN FAMILY PROTEIN _ WD-40 REPEAT FAMILY PROTEIN-RELATED"/>
    <property type="match status" value="1"/>
</dbReference>
<proteinExistence type="predicted"/>
<organism evidence="9 10">
    <name type="scientific">Spirodela intermedia</name>
    <name type="common">Intermediate duckweed</name>
    <dbReference type="NCBI Taxonomy" id="51605"/>
    <lineage>
        <taxon>Eukaryota</taxon>
        <taxon>Viridiplantae</taxon>
        <taxon>Streptophyta</taxon>
        <taxon>Embryophyta</taxon>
        <taxon>Tracheophyta</taxon>
        <taxon>Spermatophyta</taxon>
        <taxon>Magnoliopsida</taxon>
        <taxon>Liliopsida</taxon>
        <taxon>Araceae</taxon>
        <taxon>Lemnoideae</taxon>
        <taxon>Spirodela</taxon>
    </lineage>
</organism>
<keyword evidence="4 7" id="KW-0853">WD repeat</keyword>
<dbReference type="InterPro" id="IPR057644">
    <property type="entry name" value="Beta-prop_WDR75_2nd"/>
</dbReference>
<name>A0A7I8LFZ2_SPIIN</name>
<reference evidence="9" key="1">
    <citation type="submission" date="2020-02" db="EMBL/GenBank/DDBJ databases">
        <authorList>
            <person name="Scholz U."/>
            <person name="Mascher M."/>
            <person name="Fiebig A."/>
        </authorList>
    </citation>
    <scope>NUCLEOTIDE SEQUENCE</scope>
</reference>
<keyword evidence="10" id="KW-1185">Reference proteome</keyword>
<dbReference type="SMART" id="SM00320">
    <property type="entry name" value="WD40"/>
    <property type="match status" value="6"/>
</dbReference>